<dbReference type="SUPFAM" id="SSF56281">
    <property type="entry name" value="Metallo-hydrolase/oxidoreductase"/>
    <property type="match status" value="1"/>
</dbReference>
<dbReference type="Pfam" id="PF12706">
    <property type="entry name" value="Lactamase_B_2"/>
    <property type="match status" value="1"/>
</dbReference>
<dbReference type="InterPro" id="IPR036866">
    <property type="entry name" value="RibonucZ/Hydroxyglut_hydro"/>
</dbReference>
<evidence type="ECO:0000313" key="3">
    <source>
        <dbReference type="Proteomes" id="UP000182888"/>
    </source>
</evidence>
<proteinExistence type="predicted"/>
<dbReference type="CDD" id="cd16279">
    <property type="entry name" value="metallo-hydrolase-like_MBL-fold"/>
    <property type="match status" value="1"/>
</dbReference>
<accession>A0A0K2VW31</accession>
<evidence type="ECO:0000259" key="1">
    <source>
        <dbReference type="SMART" id="SM00849"/>
    </source>
</evidence>
<organism evidence="2 3">
    <name type="scientific">Mesorhizobium plurifarium</name>
    <dbReference type="NCBI Taxonomy" id="69974"/>
    <lineage>
        <taxon>Bacteria</taxon>
        <taxon>Pseudomonadati</taxon>
        <taxon>Pseudomonadota</taxon>
        <taxon>Alphaproteobacteria</taxon>
        <taxon>Hyphomicrobiales</taxon>
        <taxon>Phyllobacteriaceae</taxon>
        <taxon>Mesorhizobium</taxon>
    </lineage>
</organism>
<dbReference type="SMART" id="SM00849">
    <property type="entry name" value="Lactamase_B"/>
    <property type="match status" value="1"/>
</dbReference>
<dbReference type="AlphaFoldDB" id="A0A0K2VW31"/>
<dbReference type="EMBL" id="CCND01000011">
    <property type="protein sequence ID" value="CDX54896.1"/>
    <property type="molecule type" value="Genomic_DNA"/>
</dbReference>
<dbReference type="Proteomes" id="UP000182888">
    <property type="component" value="Unassembled WGS sequence"/>
</dbReference>
<sequence length="294" mass="32521">MSDRLRFTVLGCGSSPGTPRITGDWGNCDPKNPKNRRMRTAALVERIAANGARTTVVIDTGPDFREQMLLASVKRLDAVVYTHPHADHIHGIDDLRGYVLEQRRRIDIHADEPTMLRLRQAFGYCFETPPGSSYPPIVDAHIIDHRKPVVIEGEGGALTLEPLPQIHGDIISLGFRIGGLAYCPDISGFPDATVERLGGLDMLVIDALQYNTHPSHLSLGQALEWIEKLAPRNAVLTHMHVPLDYAVVMAETPEHVAPAYDGMIVEIPYESETPEHVAPAYDGMIVEIPYESER</sequence>
<dbReference type="InterPro" id="IPR001279">
    <property type="entry name" value="Metallo-B-lactamas"/>
</dbReference>
<feature type="domain" description="Metallo-beta-lactamase" evidence="1">
    <location>
        <begin position="38"/>
        <end position="238"/>
    </location>
</feature>
<dbReference type="PANTHER" id="PTHR42663">
    <property type="entry name" value="HYDROLASE C777.06C-RELATED-RELATED"/>
    <property type="match status" value="1"/>
</dbReference>
<gene>
    <name evidence="2" type="ORF">MPL1032_190323</name>
</gene>
<dbReference type="PANTHER" id="PTHR42663:SF6">
    <property type="entry name" value="HYDROLASE C777.06C-RELATED"/>
    <property type="match status" value="1"/>
</dbReference>
<reference evidence="3" key="1">
    <citation type="submission" date="2014-08" db="EMBL/GenBank/DDBJ databases">
        <authorList>
            <person name="Edwards T."/>
        </authorList>
    </citation>
    <scope>NUCLEOTIDE SEQUENCE [LARGE SCALE GENOMIC DNA]</scope>
</reference>
<protein>
    <submittedName>
        <fullName evidence="2">Hydrolase</fullName>
    </submittedName>
</protein>
<dbReference type="GO" id="GO:0016787">
    <property type="term" value="F:hydrolase activity"/>
    <property type="evidence" value="ECO:0007669"/>
    <property type="project" value="UniProtKB-KW"/>
</dbReference>
<dbReference type="Gene3D" id="3.60.15.10">
    <property type="entry name" value="Ribonuclease Z/Hydroxyacylglutathione hydrolase-like"/>
    <property type="match status" value="1"/>
</dbReference>
<evidence type="ECO:0000313" key="2">
    <source>
        <dbReference type="EMBL" id="CDX54896.1"/>
    </source>
</evidence>
<name>A0A0K2VW31_MESPL</name>
<keyword evidence="2" id="KW-0378">Hydrolase</keyword>